<dbReference type="eggNOG" id="ENOG502QRIN">
    <property type="taxonomic scope" value="Eukaryota"/>
</dbReference>
<dbReference type="PANTHER" id="PTHR31250:SF27">
    <property type="entry name" value="IQ DOMAIN-CONTAINING PROTEIN IQM5"/>
    <property type="match status" value="1"/>
</dbReference>
<name>S7ZI56_PENO1</name>
<dbReference type="AlphaFoldDB" id="S7ZI56"/>
<evidence type="ECO:0000313" key="6">
    <source>
        <dbReference type="EMBL" id="EPS28356.1"/>
    </source>
</evidence>
<protein>
    <recommendedName>
        <fullName evidence="8">IQ calmodulin-binding motif protein</fullName>
    </recommendedName>
</protein>
<organism evidence="6 7">
    <name type="scientific">Penicillium oxalicum (strain 114-2 / CGMCC 5302)</name>
    <name type="common">Penicillium decumbens</name>
    <dbReference type="NCBI Taxonomy" id="933388"/>
    <lineage>
        <taxon>Eukaryota</taxon>
        <taxon>Fungi</taxon>
        <taxon>Dikarya</taxon>
        <taxon>Ascomycota</taxon>
        <taxon>Pezizomycotina</taxon>
        <taxon>Eurotiomycetes</taxon>
        <taxon>Eurotiomycetidae</taxon>
        <taxon>Eurotiales</taxon>
        <taxon>Aspergillaceae</taxon>
        <taxon>Penicillium</taxon>
    </lineage>
</organism>
<dbReference type="STRING" id="933388.S7ZI56"/>
<dbReference type="EMBL" id="KB644410">
    <property type="protein sequence ID" value="EPS28356.1"/>
    <property type="molecule type" value="Genomic_DNA"/>
</dbReference>
<dbReference type="OrthoDB" id="7344096at2759"/>
<keyword evidence="7" id="KW-1185">Reference proteome</keyword>
<feature type="region of interest" description="Disordered" evidence="5">
    <location>
        <begin position="270"/>
        <end position="311"/>
    </location>
</feature>
<evidence type="ECO:0008006" key="8">
    <source>
        <dbReference type="Google" id="ProtNLM"/>
    </source>
</evidence>
<dbReference type="Proteomes" id="UP000019376">
    <property type="component" value="Unassembled WGS sequence"/>
</dbReference>
<dbReference type="InterPro" id="IPR044159">
    <property type="entry name" value="IQM"/>
</dbReference>
<evidence type="ECO:0000256" key="4">
    <source>
        <dbReference type="ARBA" id="ARBA00023242"/>
    </source>
</evidence>
<dbReference type="PROSITE" id="PS50096">
    <property type="entry name" value="IQ"/>
    <property type="match status" value="1"/>
</dbReference>
<evidence type="ECO:0000256" key="3">
    <source>
        <dbReference type="ARBA" id="ARBA00022490"/>
    </source>
</evidence>
<feature type="region of interest" description="Disordered" evidence="5">
    <location>
        <begin position="75"/>
        <end position="115"/>
    </location>
</feature>
<evidence type="ECO:0000256" key="5">
    <source>
        <dbReference type="SAM" id="MobiDB-lite"/>
    </source>
</evidence>
<evidence type="ECO:0000313" key="7">
    <source>
        <dbReference type="Proteomes" id="UP000019376"/>
    </source>
</evidence>
<reference evidence="6 7" key="1">
    <citation type="journal article" date="2013" name="PLoS ONE">
        <title>Genomic and secretomic analyses reveal unique features of the lignocellulolytic enzyme system of Penicillium decumbens.</title>
        <authorList>
            <person name="Liu G."/>
            <person name="Zhang L."/>
            <person name="Wei X."/>
            <person name="Zou G."/>
            <person name="Qin Y."/>
            <person name="Ma L."/>
            <person name="Li J."/>
            <person name="Zheng H."/>
            <person name="Wang S."/>
            <person name="Wang C."/>
            <person name="Xun L."/>
            <person name="Zhao G.-P."/>
            <person name="Zhou Z."/>
            <person name="Qu Y."/>
        </authorList>
    </citation>
    <scope>NUCLEOTIDE SEQUENCE [LARGE SCALE GENOMIC DNA]</scope>
    <source>
        <strain evidence="7">114-2 / CGMCC 5302</strain>
    </source>
</reference>
<dbReference type="CDD" id="cd23767">
    <property type="entry name" value="IQCD"/>
    <property type="match status" value="1"/>
</dbReference>
<feature type="compositionally biased region" description="Acidic residues" evidence="5">
    <location>
        <begin position="84"/>
        <end position="103"/>
    </location>
</feature>
<keyword evidence="3" id="KW-0963">Cytoplasm</keyword>
<comment type="subcellular location">
    <subcellularLocation>
        <location evidence="2">Cytoplasm</location>
    </subcellularLocation>
    <subcellularLocation>
        <location evidence="1">Nucleus</location>
    </subcellularLocation>
</comment>
<sequence>MTTTTSAPLRPHGSPDLQHEALADVTPPLQPEEQAARIIQRIYRGHRTRRELSGCGIAASSRCLHTIDFPRQPRAENAAHSEASSDEDLEDMVGDESGEDPEDRDGTNSVARKNWQRAVNVAIQATGNGDSPAERIANDMPGRPGPGASVCPPKMMGLEYFLEMVDSKHRHGSNLRAYHAAWKESPSKENFFHWLDYGAGKDVELPQCSRQQLEKDQVRYLTPSERFNYLVKIDDAGLLRWAKNDELVETDSKRFKDTLHGVVRIADCAPNDLEEPGQATENSAASAPASADVPLSSVVTSNKETKNPNVSTKEDYELDKAVKNFSRIRPAVVYDHFAGGLSVKNGMWIFVADTSFRMYIGIKEQGVFQHSSFLRGGRISAAGLIKTKNGQIRGFAPLSGHYRPHLSNFRAFHHSLQERGADLSRVSMTKSYAILAGVEGWTSTKRKVKNAKCKLNEAKHKLHTTHARADDAVEDDYH</sequence>
<dbReference type="GO" id="GO:0005737">
    <property type="term" value="C:cytoplasm"/>
    <property type="evidence" value="ECO:0007669"/>
    <property type="project" value="UniProtKB-SubCell"/>
</dbReference>
<evidence type="ECO:0000256" key="1">
    <source>
        <dbReference type="ARBA" id="ARBA00004123"/>
    </source>
</evidence>
<gene>
    <name evidence="6" type="ORF">PDE_03302</name>
</gene>
<keyword evidence="4" id="KW-0539">Nucleus</keyword>
<accession>S7ZI56</accession>
<evidence type="ECO:0000256" key="2">
    <source>
        <dbReference type="ARBA" id="ARBA00004496"/>
    </source>
</evidence>
<dbReference type="PhylomeDB" id="S7ZI56"/>
<proteinExistence type="predicted"/>
<dbReference type="HOGENOM" id="CLU_020021_2_0_1"/>
<dbReference type="PANTHER" id="PTHR31250">
    <property type="entry name" value="IQ DOMAIN-CONTAINING PROTEIN IQM3"/>
    <property type="match status" value="1"/>
</dbReference>
<feature type="compositionally biased region" description="Low complexity" evidence="5">
    <location>
        <begin position="283"/>
        <end position="299"/>
    </location>
</feature>
<dbReference type="GO" id="GO:0005634">
    <property type="term" value="C:nucleus"/>
    <property type="evidence" value="ECO:0007669"/>
    <property type="project" value="UniProtKB-SubCell"/>
</dbReference>